<protein>
    <recommendedName>
        <fullName evidence="2">Peptidase S74 domain-containing protein</fullName>
    </recommendedName>
</protein>
<accession>A0AA37SRB1</accession>
<dbReference type="SUPFAM" id="SSF101967">
    <property type="entry name" value="Adhesin YadA, collagen-binding domain"/>
    <property type="match status" value="2"/>
</dbReference>
<organism evidence="3 4">
    <name type="scientific">Portibacter lacus</name>
    <dbReference type="NCBI Taxonomy" id="1099794"/>
    <lineage>
        <taxon>Bacteria</taxon>
        <taxon>Pseudomonadati</taxon>
        <taxon>Bacteroidota</taxon>
        <taxon>Saprospiria</taxon>
        <taxon>Saprospirales</taxon>
        <taxon>Haliscomenobacteraceae</taxon>
        <taxon>Portibacter</taxon>
    </lineage>
</organism>
<dbReference type="InterPro" id="IPR036388">
    <property type="entry name" value="WH-like_DNA-bd_sf"/>
</dbReference>
<dbReference type="EMBL" id="BSOH01000023">
    <property type="protein sequence ID" value="GLR18722.1"/>
    <property type="molecule type" value="Genomic_DNA"/>
</dbReference>
<dbReference type="PROSITE" id="PS51688">
    <property type="entry name" value="ICA"/>
    <property type="match status" value="1"/>
</dbReference>
<keyword evidence="4" id="KW-1185">Reference proteome</keyword>
<reference evidence="3" key="2">
    <citation type="submission" date="2023-01" db="EMBL/GenBank/DDBJ databases">
        <title>Draft genome sequence of Portibacter lacus strain NBRC 108769.</title>
        <authorList>
            <person name="Sun Q."/>
            <person name="Mori K."/>
        </authorList>
    </citation>
    <scope>NUCLEOTIDE SEQUENCE</scope>
    <source>
        <strain evidence="3">NBRC 108769</strain>
    </source>
</reference>
<dbReference type="InterPro" id="IPR008640">
    <property type="entry name" value="Adhesin_Head_dom"/>
</dbReference>
<dbReference type="GO" id="GO:0019867">
    <property type="term" value="C:outer membrane"/>
    <property type="evidence" value="ECO:0007669"/>
    <property type="project" value="InterPro"/>
</dbReference>
<name>A0AA37SRB1_9BACT</name>
<comment type="caution">
    <text evidence="3">The sequence shown here is derived from an EMBL/GenBank/DDBJ whole genome shotgun (WGS) entry which is preliminary data.</text>
</comment>
<dbReference type="AlphaFoldDB" id="A0AA37SRB1"/>
<dbReference type="Gene3D" id="1.10.10.10">
    <property type="entry name" value="Winged helix-like DNA-binding domain superfamily/Winged helix DNA-binding domain"/>
    <property type="match status" value="1"/>
</dbReference>
<dbReference type="InterPro" id="IPR051577">
    <property type="entry name" value="MRF-like"/>
</dbReference>
<evidence type="ECO:0000256" key="1">
    <source>
        <dbReference type="SAM" id="Coils"/>
    </source>
</evidence>
<sequence>MRFLICLLLLTIPIISLSQNIILGRDAAPINGENVTENFSLFNKTKGAFAGGQLANSPNWSPDSLGLFSLAWGYNVKSKGEGSFAVGNRTTASGIYSVSMGYQSLAEGDLSFAFGDQSYAKGTYAVALGSRAIASGNESFALGFVEANGQSSFATGILNEANGNATFVIGQNNYANGNYSFAAGSNSETLGDHSTAIGSGVRAYSYNEFVIGLNNTSYTPNSSTGWVSSDRLFVIGNGINSPSDAMVVLKNGNTTINGETTLNGNSRITDSANPELLFERTSPGSYDAKIRVGSTGHMYFEGGADISSGLSPIMTLRSNGRLGIRDSSPDKEFHVKGQAKIEAYNTSSDANLYMQSGSGLEGRVITYQRNTEDIYLGDVDDVGNDVFLRAGGSERISILNNGNVGIGNSNPSQKLHVQGNICYTGSIGACSDRRYKLDFKPISSALSKVNQLNGYYYYWNQDAFPQKNFNDDRQIGVIAQEIEAIFPEMVMTDDDGYKSVDYSRLTPVLVEAVKELSDRNNALEKELSEIKEQIKYLKDAQVKD</sequence>
<keyword evidence="1" id="KW-0175">Coiled coil</keyword>
<feature type="domain" description="Peptidase S74" evidence="2">
    <location>
        <begin position="431"/>
        <end position="527"/>
    </location>
</feature>
<reference evidence="3" key="1">
    <citation type="journal article" date="2014" name="Int. J. Syst. Evol. Microbiol.">
        <title>Complete genome sequence of Corynebacterium casei LMG S-19264T (=DSM 44701T), isolated from a smear-ripened cheese.</title>
        <authorList>
            <consortium name="US DOE Joint Genome Institute (JGI-PGF)"/>
            <person name="Walter F."/>
            <person name="Albersmeier A."/>
            <person name="Kalinowski J."/>
            <person name="Ruckert C."/>
        </authorList>
    </citation>
    <scope>NUCLEOTIDE SEQUENCE</scope>
    <source>
        <strain evidence="3">NBRC 108769</strain>
    </source>
</reference>
<evidence type="ECO:0000313" key="4">
    <source>
        <dbReference type="Proteomes" id="UP001156666"/>
    </source>
</evidence>
<proteinExistence type="predicted"/>
<dbReference type="Gene3D" id="2.150.10.10">
    <property type="entry name" value="Serralysin-like metalloprotease, C-terminal"/>
    <property type="match status" value="2"/>
</dbReference>
<dbReference type="Pfam" id="PF13884">
    <property type="entry name" value="Peptidase_S74"/>
    <property type="match status" value="1"/>
</dbReference>
<evidence type="ECO:0000259" key="2">
    <source>
        <dbReference type="PROSITE" id="PS51688"/>
    </source>
</evidence>
<evidence type="ECO:0000313" key="3">
    <source>
        <dbReference type="EMBL" id="GLR18722.1"/>
    </source>
</evidence>
<dbReference type="Proteomes" id="UP001156666">
    <property type="component" value="Unassembled WGS sequence"/>
</dbReference>
<dbReference type="InterPro" id="IPR011049">
    <property type="entry name" value="Serralysin-like_metalloprot_C"/>
</dbReference>
<dbReference type="PANTHER" id="PTHR13029">
    <property type="match status" value="1"/>
</dbReference>
<dbReference type="InterPro" id="IPR030392">
    <property type="entry name" value="S74_ICA"/>
</dbReference>
<dbReference type="RefSeq" id="WP_235292669.1">
    <property type="nucleotide sequence ID" value="NZ_BSOH01000023.1"/>
</dbReference>
<feature type="coiled-coil region" evidence="1">
    <location>
        <begin position="513"/>
        <end position="540"/>
    </location>
</feature>
<dbReference type="Pfam" id="PF05658">
    <property type="entry name" value="YadA_head"/>
    <property type="match status" value="3"/>
</dbReference>
<dbReference type="GO" id="GO:0045893">
    <property type="term" value="P:positive regulation of DNA-templated transcription"/>
    <property type="evidence" value="ECO:0007669"/>
    <property type="project" value="TreeGrafter"/>
</dbReference>
<dbReference type="GO" id="GO:0003700">
    <property type="term" value="F:DNA-binding transcription factor activity"/>
    <property type="evidence" value="ECO:0007669"/>
    <property type="project" value="TreeGrafter"/>
</dbReference>
<gene>
    <name evidence="3" type="ORF">GCM10007940_33380</name>
</gene>
<dbReference type="CDD" id="cd12820">
    <property type="entry name" value="LbR_YadA-like"/>
    <property type="match status" value="1"/>
</dbReference>
<dbReference type="PANTHER" id="PTHR13029:SF18">
    <property type="entry name" value="MYELIN REGULATORY FACTOR HOMOLOG 1"/>
    <property type="match status" value="1"/>
</dbReference>
<dbReference type="GO" id="GO:0016540">
    <property type="term" value="P:protein autoprocessing"/>
    <property type="evidence" value="ECO:0007669"/>
    <property type="project" value="TreeGrafter"/>
</dbReference>
<dbReference type="GO" id="GO:0043565">
    <property type="term" value="F:sequence-specific DNA binding"/>
    <property type="evidence" value="ECO:0007669"/>
    <property type="project" value="TreeGrafter"/>
</dbReference>